<comment type="caution">
    <text evidence="2">The sequence shown here is derived from an EMBL/GenBank/DDBJ whole genome shotgun (WGS) entry which is preliminary data.</text>
</comment>
<feature type="compositionally biased region" description="Basic and acidic residues" evidence="1">
    <location>
        <begin position="1"/>
        <end position="18"/>
    </location>
</feature>
<evidence type="ECO:0000313" key="3">
    <source>
        <dbReference type="Proteomes" id="UP000635726"/>
    </source>
</evidence>
<feature type="region of interest" description="Disordered" evidence="1">
    <location>
        <begin position="1"/>
        <end position="22"/>
    </location>
</feature>
<dbReference type="Proteomes" id="UP000635726">
    <property type="component" value="Unassembled WGS sequence"/>
</dbReference>
<keyword evidence="3" id="KW-1185">Reference proteome</keyword>
<sequence length="49" mass="5549">MNEERQVEERNEQPKVRQEYQTPTLESLGEWKELTRTLPGTGFGGGQGG</sequence>
<accession>A0A917PFY2</accession>
<gene>
    <name evidence="2" type="ORF">GCM10008939_19990</name>
</gene>
<reference evidence="2" key="1">
    <citation type="journal article" date="2014" name="Int. J. Syst. Evol. Microbiol.">
        <title>Complete genome sequence of Corynebacterium casei LMG S-19264T (=DSM 44701T), isolated from a smear-ripened cheese.</title>
        <authorList>
            <consortium name="US DOE Joint Genome Institute (JGI-PGF)"/>
            <person name="Walter F."/>
            <person name="Albersmeier A."/>
            <person name="Kalinowski J."/>
            <person name="Ruckert C."/>
        </authorList>
    </citation>
    <scope>NUCLEOTIDE SEQUENCE</scope>
    <source>
        <strain evidence="2">JCM 14371</strain>
    </source>
</reference>
<evidence type="ECO:0000313" key="2">
    <source>
        <dbReference type="EMBL" id="GGJ75768.1"/>
    </source>
</evidence>
<proteinExistence type="predicted"/>
<name>A0A917PFY2_9DEIO</name>
<evidence type="ECO:0000256" key="1">
    <source>
        <dbReference type="SAM" id="MobiDB-lite"/>
    </source>
</evidence>
<organism evidence="2 3">
    <name type="scientific">Deinococcus aquiradiocola</name>
    <dbReference type="NCBI Taxonomy" id="393059"/>
    <lineage>
        <taxon>Bacteria</taxon>
        <taxon>Thermotogati</taxon>
        <taxon>Deinococcota</taxon>
        <taxon>Deinococci</taxon>
        <taxon>Deinococcales</taxon>
        <taxon>Deinococcaceae</taxon>
        <taxon>Deinococcus</taxon>
    </lineage>
</organism>
<protein>
    <submittedName>
        <fullName evidence="2">Uncharacterized protein</fullName>
    </submittedName>
</protein>
<reference evidence="2" key="2">
    <citation type="submission" date="2020-09" db="EMBL/GenBank/DDBJ databases">
        <authorList>
            <person name="Sun Q."/>
            <person name="Ohkuma M."/>
        </authorList>
    </citation>
    <scope>NUCLEOTIDE SEQUENCE</scope>
    <source>
        <strain evidence="2">JCM 14371</strain>
    </source>
</reference>
<dbReference type="EMBL" id="BMOE01000006">
    <property type="protein sequence ID" value="GGJ75768.1"/>
    <property type="molecule type" value="Genomic_DNA"/>
</dbReference>
<dbReference type="RefSeq" id="WP_188963007.1">
    <property type="nucleotide sequence ID" value="NZ_BMOE01000006.1"/>
</dbReference>
<dbReference type="AlphaFoldDB" id="A0A917PFY2"/>